<dbReference type="AlphaFoldDB" id="A0AAV6GDZ7"/>
<dbReference type="PANTHER" id="PTHR47219:SF9">
    <property type="entry name" value="GTPASE ACTIVATING PROTEIN AND CENTROSOME-ASSOCIATED, ISOFORM B"/>
    <property type="match status" value="1"/>
</dbReference>
<dbReference type="SUPFAM" id="SSF47923">
    <property type="entry name" value="Ypt/Rab-GAP domain of gyp1p"/>
    <property type="match status" value="2"/>
</dbReference>
<evidence type="ECO:0000313" key="3">
    <source>
        <dbReference type="EMBL" id="KAG5273299.1"/>
    </source>
</evidence>
<evidence type="ECO:0000313" key="4">
    <source>
        <dbReference type="Proteomes" id="UP000823561"/>
    </source>
</evidence>
<name>A0AAV6GDZ7_9TELE</name>
<feature type="compositionally biased region" description="Low complexity" evidence="1">
    <location>
        <begin position="449"/>
        <end position="472"/>
    </location>
</feature>
<dbReference type="Gene3D" id="1.10.472.80">
    <property type="entry name" value="Ypt/Rab-GAP domain of gyp1p, domain 3"/>
    <property type="match status" value="1"/>
</dbReference>
<feature type="region of interest" description="Disordered" evidence="1">
    <location>
        <begin position="397"/>
        <end position="426"/>
    </location>
</feature>
<accession>A0AAV6GDZ7</accession>
<evidence type="ECO:0000256" key="1">
    <source>
        <dbReference type="SAM" id="MobiDB-lite"/>
    </source>
</evidence>
<organism evidence="3 4">
    <name type="scientific">Alosa alosa</name>
    <name type="common">allis shad</name>
    <dbReference type="NCBI Taxonomy" id="278164"/>
    <lineage>
        <taxon>Eukaryota</taxon>
        <taxon>Metazoa</taxon>
        <taxon>Chordata</taxon>
        <taxon>Craniata</taxon>
        <taxon>Vertebrata</taxon>
        <taxon>Euteleostomi</taxon>
        <taxon>Actinopterygii</taxon>
        <taxon>Neopterygii</taxon>
        <taxon>Teleostei</taxon>
        <taxon>Clupei</taxon>
        <taxon>Clupeiformes</taxon>
        <taxon>Clupeoidei</taxon>
        <taxon>Clupeidae</taxon>
        <taxon>Alosa</taxon>
    </lineage>
</organism>
<dbReference type="PANTHER" id="PTHR47219">
    <property type="entry name" value="RAB GTPASE-ACTIVATING PROTEIN 1-LIKE"/>
    <property type="match status" value="1"/>
</dbReference>
<dbReference type="InterPro" id="IPR000195">
    <property type="entry name" value="Rab-GAP-TBC_dom"/>
</dbReference>
<dbReference type="SMART" id="SM00164">
    <property type="entry name" value="TBC"/>
    <property type="match status" value="1"/>
</dbReference>
<evidence type="ECO:0000259" key="2">
    <source>
        <dbReference type="PROSITE" id="PS50086"/>
    </source>
</evidence>
<dbReference type="PROSITE" id="PS50086">
    <property type="entry name" value="TBC_RABGAP"/>
    <property type="match status" value="1"/>
</dbReference>
<comment type="caution">
    <text evidence="3">The sequence shown here is derived from an EMBL/GenBank/DDBJ whole genome shotgun (WGS) entry which is preliminary data.</text>
</comment>
<feature type="compositionally biased region" description="Polar residues" evidence="1">
    <location>
        <begin position="565"/>
        <end position="579"/>
    </location>
</feature>
<gene>
    <name evidence="3" type="ORF">AALO_G00149850</name>
</gene>
<feature type="domain" description="Rab-GAP TBC" evidence="2">
    <location>
        <begin position="84"/>
        <end position="312"/>
    </location>
</feature>
<dbReference type="Proteomes" id="UP000823561">
    <property type="component" value="Chromosome 11"/>
</dbReference>
<dbReference type="EMBL" id="JADWDJ010000011">
    <property type="protein sequence ID" value="KAG5273299.1"/>
    <property type="molecule type" value="Genomic_DNA"/>
</dbReference>
<dbReference type="InterPro" id="IPR035969">
    <property type="entry name" value="Rab-GAP_TBC_sf"/>
</dbReference>
<dbReference type="InterPro" id="IPR050302">
    <property type="entry name" value="Rab_GAP_TBC_domain"/>
</dbReference>
<sequence length="605" mass="67421">MRRLSSSSSNRTPMVKRRSSSLGFDEFGFALSKKREQKLQHRSHEYSYPQPDAVRVKQLCELLSYWNGSSFICRSQIERFIRMGIPPSLRGRVWKCLLNLDSLRESGVFNYQACLDEIRKPLVDLGVSEYSILSALSSPLSPAQASPALAFCSQEVALFHQIAQELKRSFPTHRSLMGESPEAIEGQAKLFRVLTVYAKYNPQIGYSQGMSCIAAVLLMHLSEEEAFWALVVLLREPKYLSEFFDLSSEKIQHQAAVFHQLLKHTRPSLSQHMEDCGGMSLHYAQPWFLALFTSLPCWDSVLAIWDLVMLQGLVGVFRAGLAIISLLEPRLMALTDHTTMLTLLLRVPVELSKHHVLVTALWATEIQESEVTCMANLVLENAREDLCKENLKPNCTSLPTAEPEAHKTDAKTPALAAKEPTKEATGSVTKNVFTRMLRVARRYLVVVGQSSGSGKPSCSSSSSSTEPQPSKTRVSASLPQAQIRAKRRSQKGPCLRSLSRKKAPSSQESDAGATEDCSEPGLRRLKSGPAGRGARQRSVHKALRRRSLQLCPMGSPRNSSHRPLLTSTESPQPARSTTGHYRMLSPQEAQDEQNPRLTVRESQLI</sequence>
<proteinExistence type="predicted"/>
<feature type="compositionally biased region" description="Basic residues" evidence="1">
    <location>
        <begin position="534"/>
        <end position="547"/>
    </location>
</feature>
<dbReference type="Gene3D" id="1.10.10.750">
    <property type="entry name" value="Ypt/Rab-GAP domain of gyp1p, domain 1"/>
    <property type="match status" value="1"/>
</dbReference>
<reference evidence="3" key="1">
    <citation type="submission" date="2020-10" db="EMBL/GenBank/DDBJ databases">
        <title>Chromosome-scale genome assembly of the Allis shad, Alosa alosa.</title>
        <authorList>
            <person name="Margot Z."/>
            <person name="Christophe K."/>
            <person name="Cabau C."/>
            <person name="Louis A."/>
            <person name="Berthelot C."/>
            <person name="Parey E."/>
            <person name="Roest Crollius H."/>
            <person name="Montfort J."/>
            <person name="Robinson-Rechavi M."/>
            <person name="Bucao C."/>
            <person name="Bouchez O."/>
            <person name="Gislard M."/>
            <person name="Lluch J."/>
            <person name="Milhes M."/>
            <person name="Lampietro C."/>
            <person name="Lopez Roques C."/>
            <person name="Donnadieu C."/>
            <person name="Braasch I."/>
            <person name="Desvignes T."/>
            <person name="Postlethwait J."/>
            <person name="Bobe J."/>
            <person name="Guiguen Y."/>
        </authorList>
    </citation>
    <scope>NUCLEOTIDE SEQUENCE</scope>
    <source>
        <strain evidence="3">M-15738</strain>
        <tissue evidence="3">Blood</tissue>
    </source>
</reference>
<dbReference type="Pfam" id="PF00566">
    <property type="entry name" value="RabGAP-TBC"/>
    <property type="match status" value="1"/>
</dbReference>
<dbReference type="GO" id="GO:0031267">
    <property type="term" value="F:small GTPase binding"/>
    <property type="evidence" value="ECO:0007669"/>
    <property type="project" value="TreeGrafter"/>
</dbReference>
<dbReference type="GO" id="GO:0005096">
    <property type="term" value="F:GTPase activator activity"/>
    <property type="evidence" value="ECO:0007669"/>
    <property type="project" value="TreeGrafter"/>
</dbReference>
<protein>
    <recommendedName>
        <fullName evidence="2">Rab-GAP TBC domain-containing protein</fullName>
    </recommendedName>
</protein>
<keyword evidence="4" id="KW-1185">Reference proteome</keyword>
<dbReference type="Gene3D" id="1.10.8.270">
    <property type="entry name" value="putative rabgap domain of human tbc1 domain family member 14 like domains"/>
    <property type="match status" value="1"/>
</dbReference>
<feature type="region of interest" description="Disordered" evidence="1">
    <location>
        <begin position="449"/>
        <end position="605"/>
    </location>
</feature>